<accession>A0A3A8NMH0</accession>
<evidence type="ECO:0000313" key="6">
    <source>
        <dbReference type="EMBL" id="RKH45596.1"/>
    </source>
</evidence>
<dbReference type="EMBL" id="RAWG01000033">
    <property type="protein sequence ID" value="RKH45596.1"/>
    <property type="molecule type" value="Genomic_DNA"/>
</dbReference>
<dbReference type="GO" id="GO:0003700">
    <property type="term" value="F:DNA-binding transcription factor activity"/>
    <property type="evidence" value="ECO:0007669"/>
    <property type="project" value="InterPro"/>
</dbReference>
<keyword evidence="7" id="KW-1185">Reference proteome</keyword>
<dbReference type="Proteomes" id="UP000273405">
    <property type="component" value="Unassembled WGS sequence"/>
</dbReference>
<comment type="similarity">
    <text evidence="1">Belongs to the LysR transcriptional regulatory family.</text>
</comment>
<sequence>MDRVGEWRLFVSVASLGSFIEAARTHSCSPQSVTRAVAALEQRLGTRLLNRTTRSVSLTGEGEHYLERSRRALAEFELLEAPSDARTELHGTLSVTASVLFGQLHLVPVVAEFLGAHPQLDLRLTLLDRVVSLAEEGVDVGVRIGALADSALRARGVGHVRSVICASPAYLKRAGVPKDPEALAHHECIAFTTTTPIADRWSFPSGGRRERGVAVRPRLIINTAQAAIDAALAGLGLVRVLSYQVDSLLADRRLRVVLEPFEPAPVPVQLVHLPGPQRRAATAFLDFAAERLRKRIGSRA</sequence>
<dbReference type="InterPro" id="IPR000847">
    <property type="entry name" value="LysR_HTH_N"/>
</dbReference>
<comment type="caution">
    <text evidence="6">The sequence shown here is derived from an EMBL/GenBank/DDBJ whole genome shotgun (WGS) entry which is preliminary data.</text>
</comment>
<reference evidence="7" key="1">
    <citation type="submission" date="2018-09" db="EMBL/GenBank/DDBJ databases">
        <authorList>
            <person name="Livingstone P.G."/>
            <person name="Whitworth D.E."/>
        </authorList>
    </citation>
    <scope>NUCLEOTIDE SEQUENCE [LARGE SCALE GENOMIC DNA]</scope>
    <source>
        <strain evidence="7">CA040B</strain>
    </source>
</reference>
<evidence type="ECO:0000256" key="4">
    <source>
        <dbReference type="ARBA" id="ARBA00023163"/>
    </source>
</evidence>
<feature type="domain" description="HTH lysR-type" evidence="5">
    <location>
        <begin position="1"/>
        <end position="59"/>
    </location>
</feature>
<keyword evidence="2" id="KW-0805">Transcription regulation</keyword>
<protein>
    <submittedName>
        <fullName evidence="6">LysR family transcriptional regulator</fullName>
    </submittedName>
</protein>
<organism evidence="6 7">
    <name type="scientific">Corallococcus sicarius</name>
    <dbReference type="NCBI Taxonomy" id="2316726"/>
    <lineage>
        <taxon>Bacteria</taxon>
        <taxon>Pseudomonadati</taxon>
        <taxon>Myxococcota</taxon>
        <taxon>Myxococcia</taxon>
        <taxon>Myxococcales</taxon>
        <taxon>Cystobacterineae</taxon>
        <taxon>Myxococcaceae</taxon>
        <taxon>Corallococcus</taxon>
    </lineage>
</organism>
<dbReference type="InterPro" id="IPR036390">
    <property type="entry name" value="WH_DNA-bd_sf"/>
</dbReference>
<dbReference type="Pfam" id="PF03466">
    <property type="entry name" value="LysR_substrate"/>
    <property type="match status" value="1"/>
</dbReference>
<dbReference type="Gene3D" id="3.40.190.290">
    <property type="match status" value="1"/>
</dbReference>
<dbReference type="FunFam" id="1.10.10.10:FF:000001">
    <property type="entry name" value="LysR family transcriptional regulator"/>
    <property type="match status" value="1"/>
</dbReference>
<dbReference type="Gene3D" id="1.10.10.10">
    <property type="entry name" value="Winged helix-like DNA-binding domain superfamily/Winged helix DNA-binding domain"/>
    <property type="match status" value="1"/>
</dbReference>
<dbReference type="AlphaFoldDB" id="A0A3A8NMH0"/>
<name>A0A3A8NMH0_9BACT</name>
<dbReference type="PANTHER" id="PTHR30537:SF5">
    <property type="entry name" value="HTH-TYPE TRANSCRIPTIONAL ACTIVATOR TTDR-RELATED"/>
    <property type="match status" value="1"/>
</dbReference>
<keyword evidence="4" id="KW-0804">Transcription</keyword>
<dbReference type="RefSeq" id="WP_120624560.1">
    <property type="nucleotide sequence ID" value="NZ_RAWG01000033.1"/>
</dbReference>
<dbReference type="InterPro" id="IPR005119">
    <property type="entry name" value="LysR_subst-bd"/>
</dbReference>
<dbReference type="PROSITE" id="PS50931">
    <property type="entry name" value="HTH_LYSR"/>
    <property type="match status" value="1"/>
</dbReference>
<evidence type="ECO:0000259" key="5">
    <source>
        <dbReference type="PROSITE" id="PS50931"/>
    </source>
</evidence>
<dbReference type="OrthoDB" id="196624at2"/>
<proteinExistence type="inferred from homology"/>
<dbReference type="Pfam" id="PF00126">
    <property type="entry name" value="HTH_1"/>
    <property type="match status" value="1"/>
</dbReference>
<dbReference type="InterPro" id="IPR036388">
    <property type="entry name" value="WH-like_DNA-bd_sf"/>
</dbReference>
<dbReference type="SUPFAM" id="SSF53850">
    <property type="entry name" value="Periplasmic binding protein-like II"/>
    <property type="match status" value="1"/>
</dbReference>
<dbReference type="GO" id="GO:0006351">
    <property type="term" value="P:DNA-templated transcription"/>
    <property type="evidence" value="ECO:0007669"/>
    <property type="project" value="TreeGrafter"/>
</dbReference>
<evidence type="ECO:0000313" key="7">
    <source>
        <dbReference type="Proteomes" id="UP000273405"/>
    </source>
</evidence>
<dbReference type="SUPFAM" id="SSF46785">
    <property type="entry name" value="Winged helix' DNA-binding domain"/>
    <property type="match status" value="1"/>
</dbReference>
<evidence type="ECO:0000256" key="2">
    <source>
        <dbReference type="ARBA" id="ARBA00023015"/>
    </source>
</evidence>
<dbReference type="GO" id="GO:0043565">
    <property type="term" value="F:sequence-specific DNA binding"/>
    <property type="evidence" value="ECO:0007669"/>
    <property type="project" value="TreeGrafter"/>
</dbReference>
<dbReference type="PANTHER" id="PTHR30537">
    <property type="entry name" value="HTH-TYPE TRANSCRIPTIONAL REGULATOR"/>
    <property type="match status" value="1"/>
</dbReference>
<gene>
    <name evidence="6" type="ORF">D7X12_07435</name>
</gene>
<keyword evidence="3" id="KW-0238">DNA-binding</keyword>
<evidence type="ECO:0000256" key="3">
    <source>
        <dbReference type="ARBA" id="ARBA00023125"/>
    </source>
</evidence>
<evidence type="ECO:0000256" key="1">
    <source>
        <dbReference type="ARBA" id="ARBA00009437"/>
    </source>
</evidence>
<dbReference type="InterPro" id="IPR058163">
    <property type="entry name" value="LysR-type_TF_proteobact-type"/>
</dbReference>